<sequence>MRRWLVKRPKDEVVVTIMKNKLDGTYSFINLTKEHICSCKFESADDALKDIDEKIKSGEVIRYFELR</sequence>
<dbReference type="RefSeq" id="WP_055213398.1">
    <property type="nucleotide sequence ID" value="NZ_CYXO01000002.1"/>
</dbReference>
<evidence type="ECO:0000313" key="2">
    <source>
        <dbReference type="Proteomes" id="UP000095597"/>
    </source>
</evidence>
<dbReference type="Proteomes" id="UP000095597">
    <property type="component" value="Unassembled WGS sequence"/>
</dbReference>
<name>A0A173RBL6_9FIRM</name>
<evidence type="ECO:0000313" key="1">
    <source>
        <dbReference type="EMBL" id="CUM75394.1"/>
    </source>
</evidence>
<dbReference type="AlphaFoldDB" id="A0A173RBL6"/>
<proteinExistence type="predicted"/>
<protein>
    <submittedName>
        <fullName evidence="1">Uncharacterized protein</fullName>
    </submittedName>
</protein>
<gene>
    <name evidence="1" type="ORF">ERS852573_00367</name>
</gene>
<accession>A0A173RBL6</accession>
<organism evidence="1 2">
    <name type="scientific">Dorea longicatena</name>
    <dbReference type="NCBI Taxonomy" id="88431"/>
    <lineage>
        <taxon>Bacteria</taxon>
        <taxon>Bacillati</taxon>
        <taxon>Bacillota</taxon>
        <taxon>Clostridia</taxon>
        <taxon>Lachnospirales</taxon>
        <taxon>Lachnospiraceae</taxon>
        <taxon>Dorea</taxon>
    </lineage>
</organism>
<dbReference type="OrthoDB" id="2073114at2"/>
<dbReference type="EMBL" id="CYXO01000002">
    <property type="protein sequence ID" value="CUM75394.1"/>
    <property type="molecule type" value="Genomic_DNA"/>
</dbReference>
<reference evidence="1 2" key="1">
    <citation type="submission" date="2015-09" db="EMBL/GenBank/DDBJ databases">
        <authorList>
            <consortium name="Pathogen Informatics"/>
        </authorList>
    </citation>
    <scope>NUCLEOTIDE SEQUENCE [LARGE SCALE GENOMIC DNA]</scope>
    <source>
        <strain evidence="1 2">2789STDY5834961</strain>
    </source>
</reference>